<evidence type="ECO:0000313" key="4">
    <source>
        <dbReference type="EMBL" id="NGP77464.1"/>
    </source>
</evidence>
<dbReference type="GO" id="GO:0016787">
    <property type="term" value="F:hydrolase activity"/>
    <property type="evidence" value="ECO:0007669"/>
    <property type="project" value="UniProtKB-KW"/>
</dbReference>
<keyword evidence="5" id="KW-1185">Reference proteome</keyword>
<dbReference type="Pfam" id="PF15902">
    <property type="entry name" value="Sortilin-Vps10"/>
    <property type="match status" value="1"/>
</dbReference>
<dbReference type="CDD" id="cd15482">
    <property type="entry name" value="Sialidase_non-viral"/>
    <property type="match status" value="3"/>
</dbReference>
<dbReference type="PANTHER" id="PTHR43739:SF5">
    <property type="entry name" value="EXO-ALPHA-SIALIDASE"/>
    <property type="match status" value="1"/>
</dbReference>
<protein>
    <submittedName>
        <fullName evidence="4">Glycosyl hydrolase</fullName>
    </submittedName>
</protein>
<comment type="caution">
    <text evidence="4">The sequence shown here is derived from an EMBL/GenBank/DDBJ whole genome shotgun (WGS) entry which is preliminary data.</text>
</comment>
<dbReference type="InterPro" id="IPR031778">
    <property type="entry name" value="Sortilin_N"/>
</dbReference>
<reference evidence="4 5" key="1">
    <citation type="submission" date="2020-02" db="EMBL/GenBank/DDBJ databases">
        <title>Balneolaceae bacterium YR4-1, complete genome.</title>
        <authorList>
            <person name="Li Y."/>
            <person name="Wu S."/>
        </authorList>
    </citation>
    <scope>NUCLEOTIDE SEQUENCE [LARGE SCALE GENOMIC DNA]</scope>
    <source>
        <strain evidence="4 5">YR4-1</strain>
    </source>
</reference>
<dbReference type="Proteomes" id="UP000473278">
    <property type="component" value="Unassembled WGS sequence"/>
</dbReference>
<dbReference type="EMBL" id="JAALLT010000004">
    <property type="protein sequence ID" value="NGP77464.1"/>
    <property type="molecule type" value="Genomic_DNA"/>
</dbReference>
<dbReference type="InterPro" id="IPR052025">
    <property type="entry name" value="Xyloglucanase_GH74"/>
</dbReference>
<keyword evidence="2" id="KW-0175">Coiled coil</keyword>
<evidence type="ECO:0000313" key="5">
    <source>
        <dbReference type="Proteomes" id="UP000473278"/>
    </source>
</evidence>
<evidence type="ECO:0000259" key="3">
    <source>
        <dbReference type="Pfam" id="PF15902"/>
    </source>
</evidence>
<dbReference type="SUPFAM" id="SSF50939">
    <property type="entry name" value="Sialidases"/>
    <property type="match status" value="2"/>
</dbReference>
<dbReference type="InterPro" id="IPR036278">
    <property type="entry name" value="Sialidase_sf"/>
</dbReference>
<evidence type="ECO:0000256" key="2">
    <source>
        <dbReference type="SAM" id="Coils"/>
    </source>
</evidence>
<keyword evidence="1" id="KW-0677">Repeat</keyword>
<proteinExistence type="predicted"/>
<sequence>MLSIGLLFSAGTSNGLAQNTPSIDQSVLQAFDYRLIGPYRGGRVTTVEGIAEKPSTFYMGTTGGGVWVSHNNGENWKNITDGFLNVGSVGAVSVAPSDPNVIFVGTGSACPRGNVSMGDGIYKSTDAGKTWQHSGLPDAGLIGDVIIDPLDPDRVYVAVLGNIFGPNPERGVYRSIDGGDNWEKILFADEKTGAVDIAINPDNPRILYAAMWRTERKPWTLIDGGDKGGIWKSTDGGDTWHKLGGGLPDGILGRIGVDVSAANPDRVWVLVETDEEKEGGLYRSDNGGETFSRINREHKLRARAWYYNHVHADPNDPETVYVSNAGFYKSTDGGKSFETISTPHGDNHALWINPDNSSIMINGNDGGANVSVDGARSWSTQLNQPTAEFYRVTVDNQFPYRVYGAQQDNTTISVPSLNPGGITPKQHWFEAGGGESGHIAVDPRNPDIIYAGNYIGIITRMDRGKGHTRNVVAYPQLHDGTAPRDIKYRYQWNAPIRISPHDPDVLYHTSQYVHRSSNGGQSWEVISPDLTTNNDAYHDIPGGPVQYDHTGVELYTTIFAFEESPHKAGEFWAGSDDGLVHISRDNGETWTDITPDGMPDEGTVNMIDLSVHQPGRAHIAVYKYRENDFRPYIFRTDNYGKNWELLTDGSNGIPDGHFTRVVREDPQNENILFAGTEKGMYISFDAGSNWMSFQQNLPVTPITDLQIHRNDLVVATQGRSFWIMDDLSVLEQVVAKGNSDAIILFEPPTALRTQLSGFSGDGAPENPPKGARIYYRLPVESDSVAIDILDKQGEKAYSVKKEGKAGIMKVEWDLTYPKPEVVDDAVMSLSYTGGPSAPTGMYTVRLTAGDVVLEENLEITKDPRWTEISDRDLQDQFDLSIAIRDELTNINDAIRTIRSARKQLKDGSKLAVAAGYDSILITRADTLAGKLTALEHQLIQTQNETGQDPINYPPKLDNQIAYLYTVVHGQGARPTEGSYERFEDLKAEAKIYYRQLNSLKKDIEAYNRLADETGVPKVILVPDKNQ</sequence>
<dbReference type="Gene3D" id="2.130.10.10">
    <property type="entry name" value="YVTN repeat-like/Quinoprotein amine dehydrogenase"/>
    <property type="match status" value="4"/>
</dbReference>
<feature type="domain" description="Sortilin N-terminal" evidence="3">
    <location>
        <begin position="121"/>
        <end position="243"/>
    </location>
</feature>
<feature type="coiled-coil region" evidence="2">
    <location>
        <begin position="982"/>
        <end position="1009"/>
    </location>
</feature>
<dbReference type="InterPro" id="IPR015943">
    <property type="entry name" value="WD40/YVTN_repeat-like_dom_sf"/>
</dbReference>
<dbReference type="Gene3D" id="2.60.40.4070">
    <property type="match status" value="1"/>
</dbReference>
<keyword evidence="4" id="KW-0378">Hydrolase</keyword>
<evidence type="ECO:0000256" key="1">
    <source>
        <dbReference type="ARBA" id="ARBA00022737"/>
    </source>
</evidence>
<organism evidence="4 5">
    <name type="scientific">Halalkalibaculum roseum</name>
    <dbReference type="NCBI Taxonomy" id="2709311"/>
    <lineage>
        <taxon>Bacteria</taxon>
        <taxon>Pseudomonadati</taxon>
        <taxon>Balneolota</taxon>
        <taxon>Balneolia</taxon>
        <taxon>Balneolales</taxon>
        <taxon>Balneolaceae</taxon>
        <taxon>Halalkalibaculum</taxon>
    </lineage>
</organism>
<dbReference type="PANTHER" id="PTHR43739">
    <property type="entry name" value="XYLOGLUCANASE (EUROFUNG)"/>
    <property type="match status" value="1"/>
</dbReference>
<accession>A0A6M1T1P3</accession>
<gene>
    <name evidence="4" type="ORF">G3570_12520</name>
</gene>
<dbReference type="GO" id="GO:0010411">
    <property type="term" value="P:xyloglucan metabolic process"/>
    <property type="evidence" value="ECO:0007669"/>
    <property type="project" value="TreeGrafter"/>
</dbReference>
<name>A0A6M1T1P3_9BACT</name>
<dbReference type="AlphaFoldDB" id="A0A6M1T1P3"/>